<keyword evidence="3 5" id="KW-1133">Transmembrane helix</keyword>
<dbReference type="Proteomes" id="UP000466535">
    <property type="component" value="Unassembled WGS sequence"/>
</dbReference>
<dbReference type="InterPro" id="IPR009760">
    <property type="entry name" value="DUF1328"/>
</dbReference>
<organism evidence="6 7">
    <name type="scientific">Halovenus carboxidivorans</name>
    <dbReference type="NCBI Taxonomy" id="2692199"/>
    <lineage>
        <taxon>Archaea</taxon>
        <taxon>Methanobacteriati</taxon>
        <taxon>Methanobacteriota</taxon>
        <taxon>Stenosarchaea group</taxon>
        <taxon>Halobacteria</taxon>
        <taxon>Halobacteriales</taxon>
        <taxon>Haloarculaceae</taxon>
        <taxon>Halovenus</taxon>
    </lineage>
</organism>
<comment type="caution">
    <text evidence="5">Lacks conserved residue(s) required for the propagation of feature annotation.</text>
</comment>
<feature type="transmembrane region" description="Helical" evidence="5">
    <location>
        <begin position="44"/>
        <end position="61"/>
    </location>
</feature>
<comment type="similarity">
    <text evidence="5">Belongs to the UPF0391 family.</text>
</comment>
<dbReference type="NCBIfam" id="NF010229">
    <property type="entry name" value="PRK13682.1-4"/>
    <property type="match status" value="1"/>
</dbReference>
<comment type="caution">
    <text evidence="6">The sequence shown here is derived from an EMBL/GenBank/DDBJ whole genome shotgun (WGS) entry which is preliminary data.</text>
</comment>
<protein>
    <recommendedName>
        <fullName evidence="5">UPF0391 membrane protein GRX03_15585</fullName>
    </recommendedName>
</protein>
<evidence type="ECO:0000256" key="1">
    <source>
        <dbReference type="ARBA" id="ARBA00022475"/>
    </source>
</evidence>
<proteinExistence type="inferred from homology"/>
<dbReference type="Pfam" id="PF07043">
    <property type="entry name" value="DUF1328"/>
    <property type="match status" value="1"/>
</dbReference>
<reference evidence="6 7" key="1">
    <citation type="submission" date="2019-12" db="EMBL/GenBank/DDBJ databases">
        <title>Isolation and characterization of three novel carbon monoxide-oxidizing members of Halobacteria from salione crusts and soils.</title>
        <authorList>
            <person name="Myers M.R."/>
            <person name="King G.M."/>
        </authorList>
    </citation>
    <scope>NUCLEOTIDE SEQUENCE [LARGE SCALE GENOMIC DNA]</scope>
    <source>
        <strain evidence="6 7">WSH3</strain>
    </source>
</reference>
<keyword evidence="2 5" id="KW-0812">Transmembrane</keyword>
<sequence>MTLAQQYPLQSSGNFIEYAVLFFILALVAAALGASGVAGVSMTIAKWFVIIFIVLAIVSFVL</sequence>
<evidence type="ECO:0000313" key="6">
    <source>
        <dbReference type="EMBL" id="MXR53020.1"/>
    </source>
</evidence>
<gene>
    <name evidence="6" type="ORF">GRX03_15585</name>
</gene>
<evidence type="ECO:0000256" key="5">
    <source>
        <dbReference type="HAMAP-Rule" id="MF_01361"/>
    </source>
</evidence>
<evidence type="ECO:0000256" key="2">
    <source>
        <dbReference type="ARBA" id="ARBA00022692"/>
    </source>
</evidence>
<feature type="transmembrane region" description="Helical" evidence="5">
    <location>
        <begin position="15"/>
        <end position="38"/>
    </location>
</feature>
<accession>A0A6B0TDL4</accession>
<evidence type="ECO:0000313" key="7">
    <source>
        <dbReference type="Proteomes" id="UP000466535"/>
    </source>
</evidence>
<keyword evidence="1 5" id="KW-1003">Cell membrane</keyword>
<evidence type="ECO:0000256" key="3">
    <source>
        <dbReference type="ARBA" id="ARBA00022989"/>
    </source>
</evidence>
<dbReference type="HAMAP" id="MF_01361">
    <property type="entry name" value="UPF0391"/>
    <property type="match status" value="1"/>
</dbReference>
<evidence type="ECO:0000256" key="4">
    <source>
        <dbReference type="ARBA" id="ARBA00023136"/>
    </source>
</evidence>
<keyword evidence="4 5" id="KW-0472">Membrane</keyword>
<keyword evidence="7" id="KW-1185">Reference proteome</keyword>
<dbReference type="GO" id="GO:0005886">
    <property type="term" value="C:plasma membrane"/>
    <property type="evidence" value="ECO:0007669"/>
    <property type="project" value="UniProtKB-UniRule"/>
</dbReference>
<dbReference type="EMBL" id="WUUT01000007">
    <property type="protein sequence ID" value="MXR53020.1"/>
    <property type="molecule type" value="Genomic_DNA"/>
</dbReference>
<dbReference type="AlphaFoldDB" id="A0A6B0TDL4"/>
<name>A0A6B0TDL4_9EURY</name>